<dbReference type="GO" id="GO:0005737">
    <property type="term" value="C:cytoplasm"/>
    <property type="evidence" value="ECO:0007669"/>
    <property type="project" value="TreeGrafter"/>
</dbReference>
<evidence type="ECO:0000313" key="20">
    <source>
        <dbReference type="EMBL" id="KAF2717876.1"/>
    </source>
</evidence>
<evidence type="ECO:0000256" key="1">
    <source>
        <dbReference type="ARBA" id="ARBA00004078"/>
    </source>
</evidence>
<evidence type="ECO:0000256" key="14">
    <source>
        <dbReference type="PIRNR" id="PIRNR018250"/>
    </source>
</evidence>
<comment type="catalytic activity">
    <reaction evidence="13 14">
        <text>L-saccharopine + NAD(+) + H2O = L-lysine + 2-oxoglutarate + NADH + H(+)</text>
        <dbReference type="Rhea" id="RHEA:12440"/>
        <dbReference type="ChEBI" id="CHEBI:15377"/>
        <dbReference type="ChEBI" id="CHEBI:15378"/>
        <dbReference type="ChEBI" id="CHEBI:16810"/>
        <dbReference type="ChEBI" id="CHEBI:32551"/>
        <dbReference type="ChEBI" id="CHEBI:57540"/>
        <dbReference type="ChEBI" id="CHEBI:57945"/>
        <dbReference type="ChEBI" id="CHEBI:57951"/>
        <dbReference type="EC" id="1.5.1.7"/>
    </reaction>
</comment>
<keyword evidence="10 14" id="KW-0457">Lysine biosynthesis</keyword>
<dbReference type="GO" id="GO:0019878">
    <property type="term" value="P:lysine biosynthetic process via aminoadipic acid"/>
    <property type="evidence" value="ECO:0007669"/>
    <property type="project" value="TreeGrafter"/>
</dbReference>
<dbReference type="PANTHER" id="PTHR11133">
    <property type="entry name" value="SACCHAROPINE DEHYDROGENASE"/>
    <property type="match status" value="1"/>
</dbReference>
<keyword evidence="21" id="KW-1185">Reference proteome</keyword>
<feature type="binding site" evidence="16">
    <location>
        <begin position="203"/>
        <end position="204"/>
    </location>
    <ligand>
        <name>NAD(+)</name>
        <dbReference type="ChEBI" id="CHEBI:57540"/>
    </ligand>
</feature>
<dbReference type="SUPFAM" id="SSF51735">
    <property type="entry name" value="NAD(P)-binding Rossmann-fold domains"/>
    <property type="match status" value="1"/>
</dbReference>
<evidence type="ECO:0000256" key="16">
    <source>
        <dbReference type="PIRSR" id="PIRSR018250-3"/>
    </source>
</evidence>
<feature type="binding site" evidence="16">
    <location>
        <begin position="320"/>
        <end position="323"/>
    </location>
    <ligand>
        <name>NAD(+)</name>
        <dbReference type="ChEBI" id="CHEBI:57540"/>
    </ligand>
</feature>
<comment type="pathway">
    <text evidence="2 14">Amino-acid biosynthesis; L-lysine biosynthesis via AAA pathway; L-lysine from L-alpha-aminoadipate (fungal route): step 3/3.</text>
</comment>
<dbReference type="SUPFAM" id="SSF52283">
    <property type="entry name" value="Formate/glycerate dehydrogenase catalytic domain-like"/>
    <property type="match status" value="1"/>
</dbReference>
<dbReference type="AlphaFoldDB" id="A0A9P4Q3R3"/>
<feature type="domain" description="Alanine dehydrogenase/pyridine nucleotide transhydrogenase NAD(H)-binding" evidence="18">
    <location>
        <begin position="175"/>
        <end position="319"/>
    </location>
</feature>
<accession>A0A9P4Q3R3</accession>
<dbReference type="InterPro" id="IPR027281">
    <property type="entry name" value="Lys1"/>
</dbReference>
<feature type="binding site" evidence="16">
    <location>
        <position position="277"/>
    </location>
    <ligand>
        <name>NAD(+)</name>
        <dbReference type="ChEBI" id="CHEBI:57540"/>
    </ligand>
</feature>
<proteinExistence type="inferred from homology"/>
<dbReference type="PIRSF" id="PIRSF018250">
    <property type="entry name" value="Saccharopine_DH_Lys"/>
    <property type="match status" value="1"/>
</dbReference>
<evidence type="ECO:0000256" key="5">
    <source>
        <dbReference type="ARBA" id="ARBA00012847"/>
    </source>
</evidence>
<dbReference type="EC" id="1.5.1.7" evidence="5 14"/>
<dbReference type="InterPro" id="IPR051168">
    <property type="entry name" value="AASS"/>
</dbReference>
<keyword evidence="7 14" id="KW-0028">Amino-acid biosynthesis</keyword>
<dbReference type="InterPro" id="IPR007886">
    <property type="entry name" value="AlaDH/PNT_N"/>
</dbReference>
<comment type="caution">
    <text evidence="20">The sequence shown here is derived from an EMBL/GenBank/DDBJ whole genome shotgun (WGS) entry which is preliminary data.</text>
</comment>
<organism evidence="20 21">
    <name type="scientific">Polychaeton citri CBS 116435</name>
    <dbReference type="NCBI Taxonomy" id="1314669"/>
    <lineage>
        <taxon>Eukaryota</taxon>
        <taxon>Fungi</taxon>
        <taxon>Dikarya</taxon>
        <taxon>Ascomycota</taxon>
        <taxon>Pezizomycotina</taxon>
        <taxon>Dothideomycetes</taxon>
        <taxon>Dothideomycetidae</taxon>
        <taxon>Capnodiales</taxon>
        <taxon>Capnodiaceae</taxon>
        <taxon>Polychaeton</taxon>
    </lineage>
</organism>
<feature type="binding site" evidence="16">
    <location>
        <position position="250"/>
    </location>
    <ligand>
        <name>NAD(+)</name>
        <dbReference type="ChEBI" id="CHEBI:57540"/>
    </ligand>
</feature>
<evidence type="ECO:0000256" key="3">
    <source>
        <dbReference type="ARBA" id="ARBA00005689"/>
    </source>
</evidence>
<evidence type="ECO:0000256" key="12">
    <source>
        <dbReference type="ARBA" id="ARBA00033228"/>
    </source>
</evidence>
<dbReference type="GO" id="GO:0004754">
    <property type="term" value="F:saccharopine dehydrogenase (NAD+, L-lysine-forming) activity"/>
    <property type="evidence" value="ECO:0007669"/>
    <property type="project" value="UniProtKB-EC"/>
</dbReference>
<evidence type="ECO:0000256" key="10">
    <source>
        <dbReference type="ARBA" id="ARBA00023154"/>
    </source>
</evidence>
<evidence type="ECO:0000256" key="11">
    <source>
        <dbReference type="ARBA" id="ARBA00023157"/>
    </source>
</evidence>
<keyword evidence="8 14" id="KW-0560">Oxidoreductase</keyword>
<protein>
    <recommendedName>
        <fullName evidence="6 14">Saccharopine dehydrogenase [NAD(+), L-lysine-forming]</fullName>
        <shortName evidence="14">SDH</shortName>
        <ecNumber evidence="5 14">1.5.1.7</ecNumber>
    </recommendedName>
    <alternativeName>
        <fullName evidence="12 14">Lysine--2-oxoglutarate reductase</fullName>
    </alternativeName>
</protein>
<feature type="binding site" evidence="16">
    <location>
        <position position="225"/>
    </location>
    <ligand>
        <name>NAD(+)</name>
        <dbReference type="ChEBI" id="CHEBI:57540"/>
    </ligand>
</feature>
<dbReference type="InterPro" id="IPR036291">
    <property type="entry name" value="NAD(P)-bd_dom_sf"/>
</dbReference>
<evidence type="ECO:0000259" key="19">
    <source>
        <dbReference type="SMART" id="SM01003"/>
    </source>
</evidence>
<feature type="domain" description="Alanine dehydrogenase/pyridine nucleotide transhydrogenase N-terminal" evidence="19">
    <location>
        <begin position="7"/>
        <end position="142"/>
    </location>
</feature>
<dbReference type="InterPro" id="IPR007698">
    <property type="entry name" value="AlaDH/PNT_NAD(H)-bd"/>
</dbReference>
<evidence type="ECO:0000256" key="9">
    <source>
        <dbReference type="ARBA" id="ARBA00023027"/>
    </source>
</evidence>
<feature type="active site" description="Proton acceptor" evidence="15">
    <location>
        <position position="78"/>
    </location>
</feature>
<keyword evidence="9 14" id="KW-0520">NAD</keyword>
<evidence type="ECO:0000256" key="8">
    <source>
        <dbReference type="ARBA" id="ARBA00023002"/>
    </source>
</evidence>
<feature type="binding site" evidence="16">
    <location>
        <position position="130"/>
    </location>
    <ligand>
        <name>NAD(+)</name>
        <dbReference type="ChEBI" id="CHEBI:57540"/>
    </ligand>
</feature>
<evidence type="ECO:0000259" key="18">
    <source>
        <dbReference type="SMART" id="SM01002"/>
    </source>
</evidence>
<dbReference type="SMART" id="SM01002">
    <property type="entry name" value="AlaDh_PNT_C"/>
    <property type="match status" value="1"/>
</dbReference>
<sequence length="374" mass="40321">MAGQVIHVRAEDKPMEHRAIITPTTAKQLVDAGYTINVERSPQSVFDDAEYEAVPGVMLVPTASWRQAPKDHIIAGLKELPEEEFPLEHTHVQFAHCYKGQGGWDKVLSRFPRGGGTLLDLEFLEDENGRRVAAFGYHAGFAGAALALMTWAHQLAHGSNSPLAGVTSYDNEGLLIADVKRAVEAGTAAGGRLPRVLVIGALGRCGRGAVDLCRKAGVDDILEWDLAETSAKAGPYAEIVQSDIFVNCIYLSAKIPPFVDAAALGGADRRLSVVCDVSCDTTNPNNPVPIYDINTTFDHPTVPVKLPAGSSELPLSVISIDHLPSLLPREASEAFSSALLPSLLQLKERKQARVWQQAEKLFDDKVATLPKGSY</sequence>
<evidence type="ECO:0000256" key="15">
    <source>
        <dbReference type="PIRSR" id="PIRSR018250-1"/>
    </source>
</evidence>
<dbReference type="FunFam" id="3.40.50.720:FF:000217">
    <property type="entry name" value="Saccharopine dehydrogenase [NAD(+), L-lysine-forming]"/>
    <property type="match status" value="1"/>
</dbReference>
<dbReference type="Proteomes" id="UP000799441">
    <property type="component" value="Unassembled WGS sequence"/>
</dbReference>
<dbReference type="PANTHER" id="PTHR11133:SF23">
    <property type="entry name" value="SACCHAROPINE DEHYDROGENASE [NAD(+), L-LYSINE-FORMING]"/>
    <property type="match status" value="1"/>
</dbReference>
<dbReference type="EMBL" id="MU003834">
    <property type="protein sequence ID" value="KAF2717876.1"/>
    <property type="molecule type" value="Genomic_DNA"/>
</dbReference>
<evidence type="ECO:0000256" key="7">
    <source>
        <dbReference type="ARBA" id="ARBA00022605"/>
    </source>
</evidence>
<dbReference type="SMART" id="SM01003">
    <property type="entry name" value="AlaDh_PNT_N"/>
    <property type="match status" value="1"/>
</dbReference>
<dbReference type="Gene3D" id="3.40.50.720">
    <property type="entry name" value="NAD(P)-binding Rossmann-like Domain"/>
    <property type="match status" value="1"/>
</dbReference>
<dbReference type="FunFam" id="3.40.50.720:FF:000627">
    <property type="entry name" value="Saccharopine dehydrogenase [NAD(+), L-lysine-forming]"/>
    <property type="match status" value="1"/>
</dbReference>
<evidence type="ECO:0000256" key="4">
    <source>
        <dbReference type="ARBA" id="ARBA00011245"/>
    </source>
</evidence>
<dbReference type="Pfam" id="PF05222">
    <property type="entry name" value="AlaDh_PNT_N"/>
    <property type="match status" value="1"/>
</dbReference>
<feature type="binding site" evidence="16">
    <location>
        <position position="229"/>
    </location>
    <ligand>
        <name>NAD(+)</name>
        <dbReference type="ChEBI" id="CHEBI:57540"/>
    </ligand>
</feature>
<evidence type="ECO:0000313" key="21">
    <source>
        <dbReference type="Proteomes" id="UP000799441"/>
    </source>
</evidence>
<keyword evidence="11" id="KW-1015">Disulfide bond</keyword>
<feature type="disulfide bond" evidence="17">
    <location>
        <begin position="205"/>
        <end position="248"/>
    </location>
</feature>
<comment type="subunit">
    <text evidence="4">Monomer.</text>
</comment>
<gene>
    <name evidence="20" type="ORF">K431DRAFT_288123</name>
</gene>
<comment type="similarity">
    <text evidence="3 14">Belongs to the AlaDH/PNT family.</text>
</comment>
<dbReference type="CDD" id="cd12188">
    <property type="entry name" value="SDH"/>
    <property type="match status" value="1"/>
</dbReference>
<evidence type="ECO:0000256" key="2">
    <source>
        <dbReference type="ARBA" id="ARBA00004884"/>
    </source>
</evidence>
<evidence type="ECO:0000256" key="6">
    <source>
        <dbReference type="ARBA" id="ARBA00021221"/>
    </source>
</evidence>
<dbReference type="OrthoDB" id="265306at2759"/>
<feature type="active site" description="Proton donor" evidence="15">
    <location>
        <position position="96"/>
    </location>
</feature>
<name>A0A9P4Q3R3_9PEZI</name>
<evidence type="ECO:0000256" key="13">
    <source>
        <dbReference type="ARBA" id="ARBA00047860"/>
    </source>
</evidence>
<evidence type="ECO:0000256" key="17">
    <source>
        <dbReference type="PIRSR" id="PIRSR018250-4"/>
    </source>
</evidence>
<reference evidence="20" key="1">
    <citation type="journal article" date="2020" name="Stud. Mycol.">
        <title>101 Dothideomycetes genomes: a test case for predicting lifestyles and emergence of pathogens.</title>
        <authorList>
            <person name="Haridas S."/>
            <person name="Albert R."/>
            <person name="Binder M."/>
            <person name="Bloem J."/>
            <person name="Labutti K."/>
            <person name="Salamov A."/>
            <person name="Andreopoulos B."/>
            <person name="Baker S."/>
            <person name="Barry K."/>
            <person name="Bills G."/>
            <person name="Bluhm B."/>
            <person name="Cannon C."/>
            <person name="Castanera R."/>
            <person name="Culley D."/>
            <person name="Daum C."/>
            <person name="Ezra D."/>
            <person name="Gonzalez J."/>
            <person name="Henrissat B."/>
            <person name="Kuo A."/>
            <person name="Liang C."/>
            <person name="Lipzen A."/>
            <person name="Lutzoni F."/>
            <person name="Magnuson J."/>
            <person name="Mondo S."/>
            <person name="Nolan M."/>
            <person name="Ohm R."/>
            <person name="Pangilinan J."/>
            <person name="Park H.-J."/>
            <person name="Ramirez L."/>
            <person name="Alfaro M."/>
            <person name="Sun H."/>
            <person name="Tritt A."/>
            <person name="Yoshinaga Y."/>
            <person name="Zwiers L.-H."/>
            <person name="Turgeon B."/>
            <person name="Goodwin S."/>
            <person name="Spatafora J."/>
            <person name="Crous P."/>
            <person name="Grigoriev I."/>
        </authorList>
    </citation>
    <scope>NUCLEOTIDE SEQUENCE</scope>
    <source>
        <strain evidence="20">CBS 116435</strain>
    </source>
</reference>
<comment type="function">
    <text evidence="1">Catalyzes the NAD(+)-dependent cleavage of saccharopine to L-lysine and 2-oxoglutarate, the final step in the alpha-aminoadipate (AAA) pathway for lysin biosynthesis.</text>
</comment>